<comment type="caution">
    <text evidence="1">The sequence shown here is derived from an EMBL/GenBank/DDBJ whole genome shotgun (WGS) entry which is preliminary data.</text>
</comment>
<accession>A0A927WD35</accession>
<dbReference type="Proteomes" id="UP000768462">
    <property type="component" value="Unassembled WGS sequence"/>
</dbReference>
<reference evidence="1" key="1">
    <citation type="submission" date="2019-04" db="EMBL/GenBank/DDBJ databases">
        <title>Evolution of Biomass-Degrading Anaerobic Consortia Revealed by Metagenomics.</title>
        <authorList>
            <person name="Peng X."/>
        </authorList>
    </citation>
    <scope>NUCLEOTIDE SEQUENCE</scope>
    <source>
        <strain evidence="1">SIG254</strain>
    </source>
</reference>
<evidence type="ECO:0000313" key="2">
    <source>
        <dbReference type="Proteomes" id="UP000768462"/>
    </source>
</evidence>
<dbReference type="EMBL" id="SVCM01000142">
    <property type="protein sequence ID" value="MBE6060985.1"/>
    <property type="molecule type" value="Genomic_DNA"/>
</dbReference>
<evidence type="ECO:0000313" key="1">
    <source>
        <dbReference type="EMBL" id="MBE6060985.1"/>
    </source>
</evidence>
<proteinExistence type="predicted"/>
<dbReference type="AlphaFoldDB" id="A0A927WD35"/>
<sequence>MTNLFSKSIKNNKKDVKAYAIDCGKVCSMSCDSGCSGSCKDTCKTGCGYTCGWTSIFGTSM</sequence>
<gene>
    <name evidence="1" type="ORF">E7215_12540</name>
</gene>
<name>A0A927WD35_9CLOT</name>
<organism evidence="1 2">
    <name type="scientific">Clostridium sulfidigenes</name>
    <dbReference type="NCBI Taxonomy" id="318464"/>
    <lineage>
        <taxon>Bacteria</taxon>
        <taxon>Bacillati</taxon>
        <taxon>Bacillota</taxon>
        <taxon>Clostridia</taxon>
        <taxon>Eubacteriales</taxon>
        <taxon>Clostridiaceae</taxon>
        <taxon>Clostridium</taxon>
    </lineage>
</organism>
<protein>
    <submittedName>
        <fullName evidence="1">Uncharacterized protein</fullName>
    </submittedName>
</protein>